<name>A0A8B2ZKF8_STAWA</name>
<dbReference type="AlphaFoldDB" id="A0A8B2ZKF8"/>
<evidence type="ECO:0000313" key="2">
    <source>
        <dbReference type="Proteomes" id="UP000261016"/>
    </source>
</evidence>
<dbReference type="Proteomes" id="UP000261016">
    <property type="component" value="Unassembled WGS sequence"/>
</dbReference>
<sequence>MNRREDVKKVMKTIEDLLHNNDVKIEEIKQETGLTRAKLSYLKNGHKSIDSLTLLEAEQLCSLSDRINRGTYIPEKVQVRQRHEQKKEAERQTLNKREYNELTDRQKQMLEDSGIDITLYYQRRYRGWSFKEIVNRPVRKKKYLTSEEKQQLQKNGISEGTFYARISRGWDRNRAIHEKINR</sequence>
<reference evidence="1 2" key="1">
    <citation type="submission" date="2018-08" db="EMBL/GenBank/DDBJ databases">
        <title>A genome reference for cultivated species of the human gut microbiota.</title>
        <authorList>
            <person name="Zou Y."/>
            <person name="Xue W."/>
            <person name="Luo G."/>
        </authorList>
    </citation>
    <scope>NUCLEOTIDE SEQUENCE [LARGE SCALE GENOMIC DNA]</scope>
    <source>
        <strain evidence="1 2">OM08-17AT</strain>
    </source>
</reference>
<evidence type="ECO:0000313" key="1">
    <source>
        <dbReference type="EMBL" id="RGM28323.1"/>
    </source>
</evidence>
<gene>
    <name evidence="1" type="ORF">DXC19_11610</name>
</gene>
<proteinExistence type="predicted"/>
<dbReference type="EMBL" id="QSTD01000009">
    <property type="protein sequence ID" value="RGM28323.1"/>
    <property type="molecule type" value="Genomic_DNA"/>
</dbReference>
<organism evidence="1 2">
    <name type="scientific">Staphylococcus warneri</name>
    <dbReference type="NCBI Taxonomy" id="1292"/>
    <lineage>
        <taxon>Bacteria</taxon>
        <taxon>Bacillati</taxon>
        <taxon>Bacillota</taxon>
        <taxon>Bacilli</taxon>
        <taxon>Bacillales</taxon>
        <taxon>Staphylococcaceae</taxon>
        <taxon>Staphylococcus</taxon>
    </lineage>
</organism>
<protein>
    <submittedName>
        <fullName evidence="1">Uncharacterized protein</fullName>
    </submittedName>
</protein>
<accession>A0A8B2ZKF8</accession>
<comment type="caution">
    <text evidence="1">The sequence shown here is derived from an EMBL/GenBank/DDBJ whole genome shotgun (WGS) entry which is preliminary data.</text>
</comment>
<dbReference type="RefSeq" id="WP_117725978.1">
    <property type="nucleotide sequence ID" value="NZ_CABMFV010000009.1"/>
</dbReference>